<dbReference type="SUPFAM" id="SSF52540">
    <property type="entry name" value="P-loop containing nucleoside triphosphate hydrolases"/>
    <property type="match status" value="2"/>
</dbReference>
<reference evidence="4" key="2">
    <citation type="submission" date="2020-09" db="EMBL/GenBank/DDBJ databases">
        <authorList>
            <person name="Sun Q."/>
            <person name="Sedlacek I."/>
        </authorList>
    </citation>
    <scope>NUCLEOTIDE SEQUENCE</scope>
    <source>
        <strain evidence="4">CCM 8711</strain>
    </source>
</reference>
<reference evidence="4" key="1">
    <citation type="journal article" date="2014" name="Int. J. Syst. Evol. Microbiol.">
        <title>Complete genome sequence of Corynebacterium casei LMG S-19264T (=DSM 44701T), isolated from a smear-ripened cheese.</title>
        <authorList>
            <consortium name="US DOE Joint Genome Institute (JGI-PGF)"/>
            <person name="Walter F."/>
            <person name="Albersmeier A."/>
            <person name="Kalinowski J."/>
            <person name="Ruckert C."/>
        </authorList>
    </citation>
    <scope>NUCLEOTIDE SEQUENCE</scope>
    <source>
        <strain evidence="4">CCM 8711</strain>
    </source>
</reference>
<evidence type="ECO:0000313" key="4">
    <source>
        <dbReference type="EMBL" id="GGI52045.1"/>
    </source>
</evidence>
<proteinExistence type="predicted"/>
<keyword evidence="2 4" id="KW-0067">ATP-binding</keyword>
<dbReference type="GO" id="GO:0005524">
    <property type="term" value="F:ATP binding"/>
    <property type="evidence" value="ECO:0007669"/>
    <property type="project" value="UniProtKB-KW"/>
</dbReference>
<sequence>MPVLKLENICVKSQQQTLLNNINLTVQNGEHWLITGAAGAGKTVLLNTIAGRLRPFSGNIETAYKTNQQPSVLWNPVSLVTSKHHFKDITNTSNLYYQQRYNSSDSDQALTVIQYLQNSIIHEHDNNNWTVEKVVSLLQLQHLLDKEIIKLSNGETKRLRIASALLHQPRLLLLDDPLSGLDYDTQQRFGDILAEIIAAGATIMMSGSGHEIPAPITHVAIMKDGTIVETMPVAEYRPETETHLPPIDRQQIAQLTSGVKSSTYNDIVKMADVTVKYDELTILNQINWLIKPGDHWALFGHNGAGKSTLLSLINGDNPQAYANDIVLFDKKRGTGESIWDIKSKIGFVSPELYQYFPTDQSGLQVIESGYYDTQGLFRPSNTARAAKALEWMKTLHIDTYARKPLKAMPASTQRLCLLARALVKNPPLLILDEPCQGLDKLQRQHFNALIDSIAAATNLTLIYVTHYASEMPACIDKVLRLEKGSVTATSATIR</sequence>
<dbReference type="GO" id="GO:0016887">
    <property type="term" value="F:ATP hydrolysis activity"/>
    <property type="evidence" value="ECO:0007669"/>
    <property type="project" value="InterPro"/>
</dbReference>
<dbReference type="RefSeq" id="WP_188418158.1">
    <property type="nucleotide sequence ID" value="NZ_BMDO01000010.1"/>
</dbReference>
<dbReference type="EMBL" id="BMDO01000010">
    <property type="protein sequence ID" value="GGI52045.1"/>
    <property type="molecule type" value="Genomic_DNA"/>
</dbReference>
<dbReference type="InterPro" id="IPR003593">
    <property type="entry name" value="AAA+_ATPase"/>
</dbReference>
<keyword evidence="1" id="KW-0547">Nucleotide-binding</keyword>
<dbReference type="Pfam" id="PF00005">
    <property type="entry name" value="ABC_tran"/>
    <property type="match status" value="2"/>
</dbReference>
<dbReference type="SMART" id="SM00382">
    <property type="entry name" value="AAA"/>
    <property type="match status" value="2"/>
</dbReference>
<dbReference type="Proteomes" id="UP000662074">
    <property type="component" value="Unassembled WGS sequence"/>
</dbReference>
<dbReference type="PANTHER" id="PTHR43158">
    <property type="entry name" value="SKFA PEPTIDE EXPORT ATP-BINDING PROTEIN SKFE"/>
    <property type="match status" value="1"/>
</dbReference>
<feature type="domain" description="ABC transporter" evidence="3">
    <location>
        <begin position="268"/>
        <end position="493"/>
    </location>
</feature>
<organism evidence="4 5">
    <name type="scientific">Mucilaginibacter galii</name>
    <dbReference type="NCBI Taxonomy" id="2005073"/>
    <lineage>
        <taxon>Bacteria</taxon>
        <taxon>Pseudomonadati</taxon>
        <taxon>Bacteroidota</taxon>
        <taxon>Sphingobacteriia</taxon>
        <taxon>Sphingobacteriales</taxon>
        <taxon>Sphingobacteriaceae</taxon>
        <taxon>Mucilaginibacter</taxon>
    </lineage>
</organism>
<keyword evidence="5" id="KW-1185">Reference proteome</keyword>
<protein>
    <submittedName>
        <fullName evidence="4">Molybdenum ABC transporter ATP-binding protein</fullName>
    </submittedName>
</protein>
<gene>
    <name evidence="4" type="ORF">GCM10011425_32570</name>
</gene>
<dbReference type="InterPro" id="IPR003439">
    <property type="entry name" value="ABC_transporter-like_ATP-bd"/>
</dbReference>
<dbReference type="Gene3D" id="3.40.50.300">
    <property type="entry name" value="P-loop containing nucleotide triphosphate hydrolases"/>
    <property type="match status" value="2"/>
</dbReference>
<evidence type="ECO:0000256" key="1">
    <source>
        <dbReference type="ARBA" id="ARBA00022741"/>
    </source>
</evidence>
<accession>A0A917JAA2</accession>
<dbReference type="InterPro" id="IPR027417">
    <property type="entry name" value="P-loop_NTPase"/>
</dbReference>
<dbReference type="PANTHER" id="PTHR43158:SF2">
    <property type="entry name" value="SKFA PEPTIDE EXPORT ATP-BINDING PROTEIN SKFE"/>
    <property type="match status" value="1"/>
</dbReference>
<comment type="caution">
    <text evidence="4">The sequence shown here is derived from an EMBL/GenBank/DDBJ whole genome shotgun (WGS) entry which is preliminary data.</text>
</comment>
<dbReference type="PROSITE" id="PS50893">
    <property type="entry name" value="ABC_TRANSPORTER_2"/>
    <property type="match status" value="2"/>
</dbReference>
<name>A0A917JAA2_9SPHI</name>
<dbReference type="AlphaFoldDB" id="A0A917JAA2"/>
<evidence type="ECO:0000313" key="5">
    <source>
        <dbReference type="Proteomes" id="UP000662074"/>
    </source>
</evidence>
<feature type="domain" description="ABC transporter" evidence="3">
    <location>
        <begin position="4"/>
        <end position="249"/>
    </location>
</feature>
<evidence type="ECO:0000256" key="2">
    <source>
        <dbReference type="ARBA" id="ARBA00022840"/>
    </source>
</evidence>
<evidence type="ECO:0000259" key="3">
    <source>
        <dbReference type="PROSITE" id="PS50893"/>
    </source>
</evidence>